<dbReference type="PRINTS" id="PR00762">
    <property type="entry name" value="CLCHANNEL"/>
</dbReference>
<feature type="transmembrane region" description="Helical" evidence="8">
    <location>
        <begin position="424"/>
        <end position="448"/>
    </location>
</feature>
<accession>A0A0P7C5C9</accession>
<keyword evidence="3 8" id="KW-0812">Transmembrane</keyword>
<dbReference type="Proteomes" id="UP000050454">
    <property type="component" value="Unassembled WGS sequence"/>
</dbReference>
<feature type="transmembrane region" description="Helical" evidence="8">
    <location>
        <begin position="377"/>
        <end position="404"/>
    </location>
</feature>
<keyword evidence="4 8" id="KW-1133">Transmembrane helix</keyword>
<evidence type="ECO:0000256" key="2">
    <source>
        <dbReference type="ARBA" id="ARBA00022448"/>
    </source>
</evidence>
<keyword evidence="5" id="KW-0406">Ion transport</keyword>
<comment type="caution">
    <text evidence="9">The sequence shown here is derived from an EMBL/GenBank/DDBJ whole genome shotgun (WGS) entry which is preliminary data.</text>
</comment>
<dbReference type="InterPro" id="IPR014743">
    <property type="entry name" value="Cl-channel_core"/>
</dbReference>
<reference evidence="9 10" key="1">
    <citation type="submission" date="2015-07" db="EMBL/GenBank/DDBJ databases">
        <title>The draft genome sequence of Leadbetterella sp. JN14-9.</title>
        <authorList>
            <person name="Liu Y."/>
            <person name="Du J."/>
            <person name="Shao Z."/>
        </authorList>
    </citation>
    <scope>NUCLEOTIDE SEQUENCE [LARGE SCALE GENOMIC DNA]</scope>
    <source>
        <strain evidence="9 10">JN14-9</strain>
    </source>
</reference>
<dbReference type="PANTHER" id="PTHR45711:SF6">
    <property type="entry name" value="CHLORIDE CHANNEL PROTEIN"/>
    <property type="match status" value="1"/>
</dbReference>
<keyword evidence="6 8" id="KW-0472">Membrane</keyword>
<comment type="subcellular location">
    <subcellularLocation>
        <location evidence="1">Membrane</location>
        <topology evidence="1">Multi-pass membrane protein</topology>
    </subcellularLocation>
</comment>
<evidence type="ECO:0000256" key="5">
    <source>
        <dbReference type="ARBA" id="ARBA00023065"/>
    </source>
</evidence>
<evidence type="ECO:0000256" key="3">
    <source>
        <dbReference type="ARBA" id="ARBA00022692"/>
    </source>
</evidence>
<proteinExistence type="predicted"/>
<feature type="transmembrane region" description="Helical" evidence="8">
    <location>
        <begin position="42"/>
        <end position="63"/>
    </location>
</feature>
<dbReference type="InterPro" id="IPR001807">
    <property type="entry name" value="ClC"/>
</dbReference>
<dbReference type="OrthoDB" id="9812438at2"/>
<evidence type="ECO:0000313" key="10">
    <source>
        <dbReference type="Proteomes" id="UP000050454"/>
    </source>
</evidence>
<evidence type="ECO:0000256" key="6">
    <source>
        <dbReference type="ARBA" id="ARBA00023136"/>
    </source>
</evidence>
<feature type="transmembrane region" description="Helical" evidence="8">
    <location>
        <begin position="83"/>
        <end position="100"/>
    </location>
</feature>
<protein>
    <recommendedName>
        <fullName evidence="11">Chloride channel protein</fullName>
    </recommendedName>
</protein>
<dbReference type="PATRIC" id="fig|1605367.3.peg.2434"/>
<feature type="transmembrane region" description="Helical" evidence="8">
    <location>
        <begin position="261"/>
        <end position="279"/>
    </location>
</feature>
<dbReference type="STRING" id="1605367.AFM12_05385"/>
<dbReference type="EMBL" id="LGTQ01000005">
    <property type="protein sequence ID" value="KPM49987.1"/>
    <property type="molecule type" value="Genomic_DNA"/>
</dbReference>
<dbReference type="GO" id="GO:0005886">
    <property type="term" value="C:plasma membrane"/>
    <property type="evidence" value="ECO:0007669"/>
    <property type="project" value="TreeGrafter"/>
</dbReference>
<dbReference type="Gene3D" id="1.10.3080.10">
    <property type="entry name" value="Clc chloride channel"/>
    <property type="match status" value="1"/>
</dbReference>
<evidence type="ECO:0000256" key="4">
    <source>
        <dbReference type="ARBA" id="ARBA00022989"/>
    </source>
</evidence>
<keyword evidence="7" id="KW-0868">Chloride</keyword>
<dbReference type="PANTHER" id="PTHR45711">
    <property type="entry name" value="CHLORIDE CHANNEL PROTEIN"/>
    <property type="match status" value="1"/>
</dbReference>
<keyword evidence="2" id="KW-0813">Transport</keyword>
<dbReference type="Pfam" id="PF00654">
    <property type="entry name" value="Voltage_CLC"/>
    <property type="match status" value="1"/>
</dbReference>
<evidence type="ECO:0000256" key="1">
    <source>
        <dbReference type="ARBA" id="ARBA00004141"/>
    </source>
</evidence>
<evidence type="ECO:0000313" key="9">
    <source>
        <dbReference type="EMBL" id="KPM49987.1"/>
    </source>
</evidence>
<dbReference type="CDD" id="cd01034">
    <property type="entry name" value="EriC_like"/>
    <property type="match status" value="1"/>
</dbReference>
<sequence>MKGKYHLSPLEIRWQRFFRELKHSRFGLKVLQRMPQRIRDNMPYEAIPLWIASVLTGLVSVFYEKLFEWFEKGGEAIFHHNPYLIFVSAPVFMLLGWFLVDKYDKNSGGSGIPQLMAAVEIAGTRRARAVNILLSIKTIVIKISSSCLILLGGGAIGREGPTLQISGSIFHTVYRFIPDGWAKVSHKIMIITGGASGLAAAFNTPLGGIVYVVEELTKSHIGKFRTAVFSAVIISGMSAQLFLGSYLYLGYPKLNPMPLTGIVWVILLSVISGYAGALFSKILLYINKLRKQVNKRSHQILVVLLLSLSFATLVFFAGTFTMGTGKPLINRILFEPGELPWYMFPARFFGSVLTFSVGGAGGIFATSLSSGASLGHFLVNFLNITGSYHNLLVLVCMIGFLTGVTRSPFTAAILVLEMTDRHSAIFYFLLAGTVSNLAAGQLMSGSFYEIQKESFLRKIRSIRIPK</sequence>
<dbReference type="SUPFAM" id="SSF81340">
    <property type="entry name" value="Clc chloride channel"/>
    <property type="match status" value="1"/>
</dbReference>
<feature type="transmembrane region" description="Helical" evidence="8">
    <location>
        <begin position="342"/>
        <end position="365"/>
    </location>
</feature>
<dbReference type="GO" id="GO:0005247">
    <property type="term" value="F:voltage-gated chloride channel activity"/>
    <property type="evidence" value="ECO:0007669"/>
    <property type="project" value="TreeGrafter"/>
</dbReference>
<dbReference type="RefSeq" id="WP_082391202.1">
    <property type="nucleotide sequence ID" value="NZ_CAKZPM010000021.1"/>
</dbReference>
<keyword evidence="10" id="KW-1185">Reference proteome</keyword>
<feature type="transmembrane region" description="Helical" evidence="8">
    <location>
        <begin position="300"/>
        <end position="322"/>
    </location>
</feature>
<evidence type="ECO:0008006" key="11">
    <source>
        <dbReference type="Google" id="ProtNLM"/>
    </source>
</evidence>
<organism evidence="9 10">
    <name type="scientific">Jiulongibacter sediminis</name>
    <dbReference type="NCBI Taxonomy" id="1605367"/>
    <lineage>
        <taxon>Bacteria</taxon>
        <taxon>Pseudomonadati</taxon>
        <taxon>Bacteroidota</taxon>
        <taxon>Cytophagia</taxon>
        <taxon>Cytophagales</taxon>
        <taxon>Leadbetterellaceae</taxon>
        <taxon>Jiulongibacter</taxon>
    </lineage>
</organism>
<dbReference type="AlphaFoldDB" id="A0A0P7C5C9"/>
<evidence type="ECO:0000256" key="7">
    <source>
        <dbReference type="ARBA" id="ARBA00023214"/>
    </source>
</evidence>
<evidence type="ECO:0000256" key="8">
    <source>
        <dbReference type="SAM" id="Phobius"/>
    </source>
</evidence>
<name>A0A0P7C5C9_9BACT</name>
<feature type="transmembrane region" description="Helical" evidence="8">
    <location>
        <begin position="227"/>
        <end position="249"/>
    </location>
</feature>
<gene>
    <name evidence="9" type="ORF">AFM12_05385</name>
</gene>